<evidence type="ECO:0000256" key="1">
    <source>
        <dbReference type="ARBA" id="ARBA00004571"/>
    </source>
</evidence>
<dbReference type="Gene3D" id="2.170.130.10">
    <property type="entry name" value="TonB-dependent receptor, plug domain"/>
    <property type="match status" value="1"/>
</dbReference>
<dbReference type="InterPro" id="IPR012910">
    <property type="entry name" value="Plug_dom"/>
</dbReference>
<dbReference type="InterPro" id="IPR039426">
    <property type="entry name" value="TonB-dep_rcpt-like"/>
</dbReference>
<keyword evidence="5 7" id="KW-0472">Membrane</keyword>
<evidence type="ECO:0000313" key="9">
    <source>
        <dbReference type="EMBL" id="GHB83990.1"/>
    </source>
</evidence>
<dbReference type="InterPro" id="IPR008969">
    <property type="entry name" value="CarboxyPept-like_regulatory"/>
</dbReference>
<evidence type="ECO:0000256" key="4">
    <source>
        <dbReference type="ARBA" id="ARBA00022692"/>
    </source>
</evidence>
<dbReference type="AlphaFoldDB" id="A0A8J3DCT7"/>
<comment type="caution">
    <text evidence="9">The sequence shown here is derived from an EMBL/GenBank/DDBJ whole genome shotgun (WGS) entry which is preliminary data.</text>
</comment>
<dbReference type="Pfam" id="PF13715">
    <property type="entry name" value="CarbopepD_reg_2"/>
    <property type="match status" value="1"/>
</dbReference>
<dbReference type="Gene3D" id="2.40.170.20">
    <property type="entry name" value="TonB-dependent receptor, beta-barrel domain"/>
    <property type="match status" value="1"/>
</dbReference>
<feature type="domain" description="TonB-dependent receptor plug" evidence="8">
    <location>
        <begin position="136"/>
        <end position="241"/>
    </location>
</feature>
<keyword evidence="6 7" id="KW-0998">Cell outer membrane</keyword>
<evidence type="ECO:0000256" key="5">
    <source>
        <dbReference type="ARBA" id="ARBA00023136"/>
    </source>
</evidence>
<dbReference type="Proteomes" id="UP000598271">
    <property type="component" value="Unassembled WGS sequence"/>
</dbReference>
<dbReference type="EMBL" id="BMXF01000005">
    <property type="protein sequence ID" value="GHB83990.1"/>
    <property type="molecule type" value="Genomic_DNA"/>
</dbReference>
<evidence type="ECO:0000256" key="3">
    <source>
        <dbReference type="ARBA" id="ARBA00022452"/>
    </source>
</evidence>
<comment type="subcellular location">
    <subcellularLocation>
        <location evidence="1 7">Cell outer membrane</location>
        <topology evidence="1 7">Multi-pass membrane protein</topology>
    </subcellularLocation>
</comment>
<dbReference type="NCBIfam" id="TIGR04056">
    <property type="entry name" value="OMP_RagA_SusC"/>
    <property type="match status" value="1"/>
</dbReference>
<reference evidence="9 10" key="1">
    <citation type="journal article" date="2014" name="Int. J. Syst. Evol. Microbiol.">
        <title>Complete genome sequence of Corynebacterium casei LMG S-19264T (=DSM 44701T), isolated from a smear-ripened cheese.</title>
        <authorList>
            <consortium name="US DOE Joint Genome Institute (JGI-PGF)"/>
            <person name="Walter F."/>
            <person name="Albersmeier A."/>
            <person name="Kalinowski J."/>
            <person name="Ruckert C."/>
        </authorList>
    </citation>
    <scope>NUCLEOTIDE SEQUENCE [LARGE SCALE GENOMIC DNA]</scope>
    <source>
        <strain evidence="9 10">KCTC 12866</strain>
    </source>
</reference>
<dbReference type="InterPro" id="IPR036942">
    <property type="entry name" value="Beta-barrel_TonB_sf"/>
</dbReference>
<evidence type="ECO:0000259" key="8">
    <source>
        <dbReference type="Pfam" id="PF07715"/>
    </source>
</evidence>
<evidence type="ECO:0000256" key="2">
    <source>
        <dbReference type="ARBA" id="ARBA00022448"/>
    </source>
</evidence>
<sequence>MKKQLLKIVPYALSGALLAGIAIPGQATIREKGTLTRTNTERQALILVSGKVTDEAGQPLIGVTVLEKGSSRGTVTNETGNYTLNAEVGSTLVFSFVGFIAQEIPVTNQQNLDVTLVQDALMLNEVVAVGYQTLRKSDLTGAVSSVKAKELNLTSPTVGQALVGKVAGVQISQVSGAPYNTTKIRVRGVGSVNASSDPLYVIDGYPAGNDIFINPNDIESIDILKDAASAAIYGSRASGGVVLITTKRGKEGKGRLEYDYQFGVNQLSKKVKLMNSAEYTQLFIDARNGTYRDLMVSAGKPFTDANYSDDNATRIRNVGSAGSVSILPSLYDFANQTALPQQYNTDWQDELYRNALVQRHNLSFTGGKNGVRYAVSGGYLDQPGIILGTAQQRLNFRTNLDAELTKKLKVGANLAVTSNTNREVQEGRFNQGPILGALIYMPIFKAYNEDGTLAKNEAAALSSGFGFQSIENPVALATETHINRRGLRGTYNGFATYEIIPNLNFKVNLGMQTYSEKYEFYSPTSLSSGANPPGSPQAVAAAFAQSQMVTQVDQLAEFTLNYRKQFGLHSLDALAGYTAQKNSRDVLAVRANGFQNDRIEEITAKGADATNFSMLNGTGKTDWTLLSYLARAVYNYDNRYYLTASFRTDGSSRFGPNNRWGNFPSVSAGWNISNESFYADRFGKSSTLKLRGSWGLSGNNNIGNYNFLQTIATPGGAVFGNGTVNTAVWAEGIKDLDLGWESTSQFNFGADIGLLNDRLSIIANYYLSRSFNLLFYQPISAISGTSTILTNLRDSKVENKGFDIQVDARAIANQDFTLNVSGNISLNRNKVLDMGGASTIITNGAERSYLTHITQEGQPIGMFYGFKVKGMVREADMENIAIDNANYNTSTKSFPEGYVLKGPARSLASSNPLRPGDLYFEDVNGDGVVDDNDKRVIGSPHPKFTYGFALSARYRNFDFTSSFNGSYGNQVLDGQDYYLFNMEASGNQYQKVVDRYRSEEQPGDGSVYRAARGGTQSNSTRLSTFYLQNGSFLRCTNLMLGYNVPNMASLTRNAISNLRLYVSADNAFTFSKYLGYNPEVDYNNGANLTPGVDYGKYPLARAYNIGAKVTF</sequence>
<organism evidence="9 10">
    <name type="scientific">Persicitalea jodogahamensis</name>
    <dbReference type="NCBI Taxonomy" id="402147"/>
    <lineage>
        <taxon>Bacteria</taxon>
        <taxon>Pseudomonadati</taxon>
        <taxon>Bacteroidota</taxon>
        <taxon>Cytophagia</taxon>
        <taxon>Cytophagales</taxon>
        <taxon>Spirosomataceae</taxon>
        <taxon>Persicitalea</taxon>
    </lineage>
</organism>
<dbReference type="Pfam" id="PF07715">
    <property type="entry name" value="Plug"/>
    <property type="match status" value="1"/>
</dbReference>
<comment type="similarity">
    <text evidence="7">Belongs to the TonB-dependent receptor family.</text>
</comment>
<protein>
    <submittedName>
        <fullName evidence="9">SusC/RagA family TonB-linked outer membrane protein</fullName>
    </submittedName>
</protein>
<evidence type="ECO:0000256" key="7">
    <source>
        <dbReference type="PROSITE-ProRule" id="PRU01360"/>
    </source>
</evidence>
<name>A0A8J3DCT7_9BACT</name>
<proteinExistence type="inferred from homology"/>
<dbReference type="Gene3D" id="2.60.40.1120">
    <property type="entry name" value="Carboxypeptidase-like, regulatory domain"/>
    <property type="match status" value="1"/>
</dbReference>
<dbReference type="NCBIfam" id="TIGR04057">
    <property type="entry name" value="SusC_RagA_signa"/>
    <property type="match status" value="1"/>
</dbReference>
<keyword evidence="2 7" id="KW-0813">Transport</keyword>
<dbReference type="InterPro" id="IPR023997">
    <property type="entry name" value="TonB-dep_OMP_SusC/RagA_CS"/>
</dbReference>
<evidence type="ECO:0000313" key="10">
    <source>
        <dbReference type="Proteomes" id="UP000598271"/>
    </source>
</evidence>
<accession>A0A8J3DCT7</accession>
<keyword evidence="4 7" id="KW-0812">Transmembrane</keyword>
<keyword evidence="3 7" id="KW-1134">Transmembrane beta strand</keyword>
<gene>
    <name evidence="9" type="ORF">GCM10007390_43950</name>
</gene>
<evidence type="ECO:0000256" key="6">
    <source>
        <dbReference type="ARBA" id="ARBA00023237"/>
    </source>
</evidence>
<dbReference type="SUPFAM" id="SSF49464">
    <property type="entry name" value="Carboxypeptidase regulatory domain-like"/>
    <property type="match status" value="1"/>
</dbReference>
<dbReference type="InterPro" id="IPR037066">
    <property type="entry name" value="Plug_dom_sf"/>
</dbReference>
<dbReference type="RefSeq" id="WP_189567410.1">
    <property type="nucleotide sequence ID" value="NZ_BMXF01000005.1"/>
</dbReference>
<dbReference type="SUPFAM" id="SSF56935">
    <property type="entry name" value="Porins"/>
    <property type="match status" value="1"/>
</dbReference>
<dbReference type="InterPro" id="IPR023996">
    <property type="entry name" value="TonB-dep_OMP_SusC/RagA"/>
</dbReference>
<dbReference type="GO" id="GO:0009279">
    <property type="term" value="C:cell outer membrane"/>
    <property type="evidence" value="ECO:0007669"/>
    <property type="project" value="UniProtKB-SubCell"/>
</dbReference>
<dbReference type="PROSITE" id="PS52016">
    <property type="entry name" value="TONB_DEPENDENT_REC_3"/>
    <property type="match status" value="1"/>
</dbReference>
<keyword evidence="10" id="KW-1185">Reference proteome</keyword>